<dbReference type="PANTHER" id="PTHR11097">
    <property type="entry name" value="EXOSOME COMPLEX EXONUCLEASE RIBOSOMAL RNA PROCESSING PROTEIN"/>
    <property type="match status" value="1"/>
</dbReference>
<dbReference type="GO" id="GO:0034475">
    <property type="term" value="P:U4 snRNA 3'-end processing"/>
    <property type="evidence" value="ECO:0007669"/>
    <property type="project" value="TreeGrafter"/>
</dbReference>
<evidence type="ECO:0000256" key="5">
    <source>
        <dbReference type="ARBA" id="ARBA00022884"/>
    </source>
</evidence>
<evidence type="ECO:0000256" key="6">
    <source>
        <dbReference type="ARBA" id="ARBA00023242"/>
    </source>
</evidence>
<proteinExistence type="inferred from homology"/>
<comment type="subcellular location">
    <subcellularLocation>
        <location evidence="2">Cytoplasm</location>
    </subcellularLocation>
    <subcellularLocation>
        <location evidence="1">Nucleus</location>
    </subcellularLocation>
</comment>
<keyword evidence="5" id="KW-0694">RNA-binding</keyword>
<dbReference type="SUPFAM" id="SSF55666">
    <property type="entry name" value="Ribonuclease PH domain 2-like"/>
    <property type="match status" value="1"/>
</dbReference>
<dbReference type="InterPro" id="IPR020568">
    <property type="entry name" value="Ribosomal_Su5_D2-typ_SF"/>
</dbReference>
<dbReference type="GO" id="GO:0000467">
    <property type="term" value="P:exonucleolytic trimming to generate mature 3'-end of 5.8S rRNA from tricistronic rRNA transcript (SSU-rRNA, 5.8S rRNA, LSU-rRNA)"/>
    <property type="evidence" value="ECO:0007669"/>
    <property type="project" value="TreeGrafter"/>
</dbReference>
<comment type="caution">
    <text evidence="11">The sequence shown here is derived from an EMBL/GenBank/DDBJ whole genome shotgun (WGS) entry which is preliminary data.</text>
</comment>
<dbReference type="AlphaFoldDB" id="A0AAN7JBG3"/>
<dbReference type="InterPro" id="IPR050590">
    <property type="entry name" value="Exosome_comp_Rrp42_subfam"/>
</dbReference>
<feature type="domain" description="Exoribonuclease phosphorolytic" evidence="10">
    <location>
        <begin position="197"/>
        <end position="263"/>
    </location>
</feature>
<dbReference type="Gene3D" id="3.30.230.70">
    <property type="entry name" value="GHMP Kinase, N-terminal domain"/>
    <property type="match status" value="1"/>
</dbReference>
<evidence type="ECO:0000259" key="10">
    <source>
        <dbReference type="Pfam" id="PF03725"/>
    </source>
</evidence>
<dbReference type="GO" id="GO:0035925">
    <property type="term" value="F:mRNA 3'-UTR AU-rich region binding"/>
    <property type="evidence" value="ECO:0007669"/>
    <property type="project" value="TreeGrafter"/>
</dbReference>
<dbReference type="CDD" id="cd11368">
    <property type="entry name" value="RNase_PH_RRP45"/>
    <property type="match status" value="1"/>
</dbReference>
<dbReference type="GO" id="GO:0034473">
    <property type="term" value="P:U1 snRNA 3'-end processing"/>
    <property type="evidence" value="ECO:0007669"/>
    <property type="project" value="TreeGrafter"/>
</dbReference>
<comment type="similarity">
    <text evidence="3">Belongs to the RNase PH family.</text>
</comment>
<evidence type="ECO:0000256" key="1">
    <source>
        <dbReference type="ARBA" id="ARBA00004123"/>
    </source>
</evidence>
<keyword evidence="6" id="KW-0539">Nucleus</keyword>
<evidence type="ECO:0000256" key="7">
    <source>
        <dbReference type="ARBA" id="ARBA00079975"/>
    </source>
</evidence>
<dbReference type="FunFam" id="3.30.230.70:FF:000007">
    <property type="entry name" value="Exosome complex component RRP45B"/>
    <property type="match status" value="1"/>
</dbReference>
<organism evidence="11 12">
    <name type="scientific">Trapa incisa</name>
    <dbReference type="NCBI Taxonomy" id="236973"/>
    <lineage>
        <taxon>Eukaryota</taxon>
        <taxon>Viridiplantae</taxon>
        <taxon>Streptophyta</taxon>
        <taxon>Embryophyta</taxon>
        <taxon>Tracheophyta</taxon>
        <taxon>Spermatophyta</taxon>
        <taxon>Magnoliopsida</taxon>
        <taxon>eudicotyledons</taxon>
        <taxon>Gunneridae</taxon>
        <taxon>Pentapetalae</taxon>
        <taxon>rosids</taxon>
        <taxon>malvids</taxon>
        <taxon>Myrtales</taxon>
        <taxon>Lythraceae</taxon>
        <taxon>Trapa</taxon>
    </lineage>
</organism>
<dbReference type="PANTHER" id="PTHR11097:SF14">
    <property type="entry name" value="EXOSOME COMPLEX COMPONENT RRP45"/>
    <property type="match status" value="1"/>
</dbReference>
<dbReference type="Proteomes" id="UP001345219">
    <property type="component" value="Chromosome 9"/>
</dbReference>
<evidence type="ECO:0000256" key="8">
    <source>
        <dbReference type="SAM" id="MobiDB-lite"/>
    </source>
</evidence>
<dbReference type="GO" id="GO:0016075">
    <property type="term" value="P:rRNA catabolic process"/>
    <property type="evidence" value="ECO:0007669"/>
    <property type="project" value="TreeGrafter"/>
</dbReference>
<gene>
    <name evidence="11" type="ORF">SAY87_011413</name>
</gene>
<keyword evidence="4" id="KW-0963">Cytoplasm</keyword>
<dbReference type="GO" id="GO:0000177">
    <property type="term" value="C:cytoplasmic exosome (RNase complex)"/>
    <property type="evidence" value="ECO:0007669"/>
    <property type="project" value="TreeGrafter"/>
</dbReference>
<evidence type="ECO:0000313" key="12">
    <source>
        <dbReference type="Proteomes" id="UP001345219"/>
    </source>
</evidence>
<dbReference type="Pfam" id="PF01138">
    <property type="entry name" value="RNase_PH"/>
    <property type="match status" value="1"/>
</dbReference>
<feature type="region of interest" description="Disordered" evidence="8">
    <location>
        <begin position="415"/>
        <end position="468"/>
    </location>
</feature>
<dbReference type="InterPro" id="IPR033100">
    <property type="entry name" value="Rrp45"/>
</dbReference>
<feature type="domain" description="Exoribonuclease phosphorolytic" evidence="9">
    <location>
        <begin position="37"/>
        <end position="168"/>
    </location>
</feature>
<accession>A0AAN7JBG3</accession>
<evidence type="ECO:0000256" key="4">
    <source>
        <dbReference type="ARBA" id="ARBA00022490"/>
    </source>
</evidence>
<dbReference type="InterPro" id="IPR015847">
    <property type="entry name" value="ExoRNase_PH_dom2"/>
</dbReference>
<keyword evidence="12" id="KW-1185">Reference proteome</keyword>
<dbReference type="SUPFAM" id="SSF54211">
    <property type="entry name" value="Ribosomal protein S5 domain 2-like"/>
    <property type="match status" value="1"/>
</dbReference>
<dbReference type="GO" id="GO:0000176">
    <property type="term" value="C:nuclear exosome (RNase complex)"/>
    <property type="evidence" value="ECO:0007669"/>
    <property type="project" value="TreeGrafter"/>
</dbReference>
<sequence>MEQRLANAWRMTVNEKKFIETALLSGLRIDGRNLYDYRKLTINFGREDGSSEVLLGQTRVMGFVTSQLVQPYRDRPNEGTLSVFTEFSPMADPSFEPGRPSESAVELGRVIDRGLRESRAVDMESLCVLAGRLVWAVRIDLHILDNGGNLVDTANIAALAALSTFRRPDCSLGGEDGQEVTVHPPDAREPLPLTIHHLPVAVTFAFLSSESIVVLDPTHQEEAVMGGRMTATLNTNGDICAIQKAGGEGVPQSVVMQCLRIAATKATDITSKIKEAVEAYNTERSLRKIKRHPVPNVSADVGRVKENKNLSFNLKDGDEFSGNQMPKISQLKLEIRGNDPQSDSVGGNTGIGSNMKGGITSKGGNTGNFLGGPSSWDPYSKGIDPNLLRSSLASRGVSVPSKKLEDLKREKHIISEAKTEVPSSDNKPTSLIINSEGGLPTNRKKTLKDAVKPKHKRKKRGSASTNGS</sequence>
<dbReference type="GO" id="GO:0071038">
    <property type="term" value="P:TRAMP-dependent tRNA surveillance pathway"/>
    <property type="evidence" value="ECO:0007669"/>
    <property type="project" value="TreeGrafter"/>
</dbReference>
<feature type="compositionally biased region" description="Polar residues" evidence="8">
    <location>
        <begin position="421"/>
        <end position="433"/>
    </location>
</feature>
<evidence type="ECO:0000259" key="9">
    <source>
        <dbReference type="Pfam" id="PF01138"/>
    </source>
</evidence>
<name>A0AAN7JBG3_9MYRT</name>
<evidence type="ECO:0000313" key="11">
    <source>
        <dbReference type="EMBL" id="KAK4745101.1"/>
    </source>
</evidence>
<feature type="region of interest" description="Disordered" evidence="8">
    <location>
        <begin position="334"/>
        <end position="366"/>
    </location>
</feature>
<reference evidence="11 12" key="1">
    <citation type="journal article" date="2023" name="Hortic Res">
        <title>Pangenome of water caltrop reveals structural variations and asymmetric subgenome divergence after allopolyploidization.</title>
        <authorList>
            <person name="Zhang X."/>
            <person name="Chen Y."/>
            <person name="Wang L."/>
            <person name="Yuan Y."/>
            <person name="Fang M."/>
            <person name="Shi L."/>
            <person name="Lu R."/>
            <person name="Comes H.P."/>
            <person name="Ma Y."/>
            <person name="Chen Y."/>
            <person name="Huang G."/>
            <person name="Zhou Y."/>
            <person name="Zheng Z."/>
            <person name="Qiu Y."/>
        </authorList>
    </citation>
    <scope>NUCLEOTIDE SEQUENCE [LARGE SCALE GENOMIC DNA]</scope>
    <source>
        <tissue evidence="11">Roots</tissue>
    </source>
</reference>
<evidence type="ECO:0000256" key="2">
    <source>
        <dbReference type="ARBA" id="ARBA00004496"/>
    </source>
</evidence>
<dbReference type="InterPro" id="IPR036345">
    <property type="entry name" value="ExoRNase_PH_dom2_sf"/>
</dbReference>
<protein>
    <recommendedName>
        <fullName evidence="7">Protein ECERIFERUM 7</fullName>
    </recommendedName>
</protein>
<dbReference type="EMBL" id="JAXIOK010000022">
    <property type="protein sequence ID" value="KAK4745101.1"/>
    <property type="molecule type" value="Genomic_DNA"/>
</dbReference>
<dbReference type="InterPro" id="IPR001247">
    <property type="entry name" value="ExoRNase_PH_dom1"/>
</dbReference>
<evidence type="ECO:0000256" key="3">
    <source>
        <dbReference type="ARBA" id="ARBA00006678"/>
    </source>
</evidence>
<dbReference type="Pfam" id="PF03725">
    <property type="entry name" value="RNase_PH_C"/>
    <property type="match status" value="1"/>
</dbReference>
<dbReference type="GO" id="GO:0071035">
    <property type="term" value="P:nuclear polyadenylation-dependent rRNA catabolic process"/>
    <property type="evidence" value="ECO:0007669"/>
    <property type="project" value="TreeGrafter"/>
</dbReference>
<dbReference type="InterPro" id="IPR027408">
    <property type="entry name" value="PNPase/RNase_PH_dom_sf"/>
</dbReference>
<dbReference type="GO" id="GO:0034476">
    <property type="term" value="P:U5 snRNA 3'-end processing"/>
    <property type="evidence" value="ECO:0007669"/>
    <property type="project" value="TreeGrafter"/>
</dbReference>
<dbReference type="GO" id="GO:0071028">
    <property type="term" value="P:nuclear mRNA surveillance"/>
    <property type="evidence" value="ECO:0007669"/>
    <property type="project" value="TreeGrafter"/>
</dbReference>